<dbReference type="GO" id="GO:0016491">
    <property type="term" value="F:oxidoreductase activity"/>
    <property type="evidence" value="ECO:0007669"/>
    <property type="project" value="InterPro"/>
</dbReference>
<evidence type="ECO:0000313" key="3">
    <source>
        <dbReference type="Proteomes" id="UP000010824"/>
    </source>
</evidence>
<reference evidence="3" key="1">
    <citation type="submission" date="2011-12" db="EMBL/GenBank/DDBJ databases">
        <title>Complete sequence of Methanoregula formicicum SMSP.</title>
        <authorList>
            <person name="Lucas S."/>
            <person name="Han J."/>
            <person name="Lapidus A."/>
            <person name="Cheng J.-F."/>
            <person name="Goodwin L."/>
            <person name="Pitluck S."/>
            <person name="Peters L."/>
            <person name="Ovchinnikova G."/>
            <person name="Teshima H."/>
            <person name="Detter J.C."/>
            <person name="Han C."/>
            <person name="Tapia R."/>
            <person name="Land M."/>
            <person name="Hauser L."/>
            <person name="Kyrpides N."/>
            <person name="Ivanova N."/>
            <person name="Pagani I."/>
            <person name="Imachi H."/>
            <person name="Tamaki H."/>
            <person name="Sekiguchi Y."/>
            <person name="Kamagata Y."/>
            <person name="Cadillo-Quiroz H."/>
            <person name="Zinder S."/>
            <person name="Liu W.-T."/>
            <person name="Woyke T."/>
        </authorList>
    </citation>
    <scope>NUCLEOTIDE SEQUENCE [LARGE SCALE GENOMIC DNA]</scope>
    <source>
        <strain evidence="3">DSM 22288 / NBRC 105244 / SMSP</strain>
    </source>
</reference>
<evidence type="ECO:0000313" key="2">
    <source>
        <dbReference type="EMBL" id="AGB03511.1"/>
    </source>
</evidence>
<dbReference type="PANTHER" id="PTHR42923:SF3">
    <property type="entry name" value="PROTOPORPHYRINOGEN OXIDASE"/>
    <property type="match status" value="1"/>
</dbReference>
<dbReference type="STRING" id="593750.Metfor_2517"/>
<dbReference type="InterPro" id="IPR036188">
    <property type="entry name" value="FAD/NAD-bd_sf"/>
</dbReference>
<dbReference type="NCBIfam" id="NF005560">
    <property type="entry name" value="PRK07233.1"/>
    <property type="match status" value="1"/>
</dbReference>
<feature type="domain" description="Amine oxidase" evidence="1">
    <location>
        <begin position="10"/>
        <end position="403"/>
    </location>
</feature>
<protein>
    <submittedName>
        <fullName evidence="2">Protoporphyrinogen oxidase</fullName>
    </submittedName>
</protein>
<dbReference type="RefSeq" id="WP_015286473.1">
    <property type="nucleotide sequence ID" value="NC_019943.1"/>
</dbReference>
<dbReference type="PANTHER" id="PTHR42923">
    <property type="entry name" value="PROTOPORPHYRINOGEN OXIDASE"/>
    <property type="match status" value="1"/>
</dbReference>
<dbReference type="InterPro" id="IPR002937">
    <property type="entry name" value="Amino_oxidase"/>
</dbReference>
<dbReference type="KEGG" id="mfo:Metfor_2517"/>
<dbReference type="EMBL" id="CP003167">
    <property type="protein sequence ID" value="AGB03511.1"/>
    <property type="molecule type" value="Genomic_DNA"/>
</dbReference>
<evidence type="ECO:0000259" key="1">
    <source>
        <dbReference type="Pfam" id="PF01593"/>
    </source>
</evidence>
<reference evidence="2 3" key="2">
    <citation type="journal article" date="2014" name="Genome Announc.">
        <title>Complete Genome Sequence of Methanoregula formicica SMSPT, a Mesophilic Hydrogenotrophic Methanogen Isolated from a Methanogenic Upflow Anaerobic Sludge Blanket Reactor.</title>
        <authorList>
            <person name="Yamamoto K."/>
            <person name="Tamaki H."/>
            <person name="Cadillo-Quiroz H."/>
            <person name="Imachi H."/>
            <person name="Kyrpides N."/>
            <person name="Woyke T."/>
            <person name="Goodwin L."/>
            <person name="Zinder S.H."/>
            <person name="Kamagata Y."/>
            <person name="Liu W.T."/>
        </authorList>
    </citation>
    <scope>NUCLEOTIDE SEQUENCE [LARGE SCALE GENOMIC DNA]</scope>
    <source>
        <strain evidence="3">DSM 22288 / NBRC 105244 / SMSP</strain>
    </source>
</reference>
<dbReference type="eggNOG" id="arCOG01522">
    <property type="taxonomic scope" value="Archaea"/>
</dbReference>
<dbReference type="InterPro" id="IPR050464">
    <property type="entry name" value="Zeta_carotene_desat/Oxidored"/>
</dbReference>
<dbReference type="Gene3D" id="3.50.50.60">
    <property type="entry name" value="FAD/NAD(P)-binding domain"/>
    <property type="match status" value="1"/>
</dbReference>
<dbReference type="Proteomes" id="UP000010824">
    <property type="component" value="Chromosome"/>
</dbReference>
<accession>L0HIA2</accession>
<gene>
    <name evidence="2" type="ordered locus">Metfor_2517</name>
</gene>
<dbReference type="InParanoid" id="L0HIA2"/>
<proteinExistence type="predicted"/>
<keyword evidence="3" id="KW-1185">Reference proteome</keyword>
<sequence length="411" mass="45784" precursor="true">MKIGIIGGGLTGLVAADALAGDHEIHLFEKLPYLGGCLSSYNMNDYWIERYYHHCFATDTALFSLMDRLGLSKKLEWITGTSGYYARGRIFPLNTPGQILTYPELTLIDKAKLALLTVKAKKIDLAGLDSVPADQYIIENLGSNLYSSFFEPLLKSKFGDRRNEVSAAWLISRIAIRSNRGISGERLGYLNGGFHQIISALESSITAKGGLIQKQVPAASLEKQGDRWTLNGIPFDAIVSTIPPHELERMGGPALPHIPYQGAACMTLALDRQVTEGVYWLNMKDSAPYGAVVSHTNFIPKERYGEHIVYLASYFSGTVPHQHDERMLADFCRRFAVPEREIHWHRMAVDPWAGPVYTVGYRSLLPAYEQSGLFMAGMFSRTNYPERSMEGSVRAGLEVAECIRRRTHGTT</sequence>
<dbReference type="Pfam" id="PF01593">
    <property type="entry name" value="Amino_oxidase"/>
    <property type="match status" value="1"/>
</dbReference>
<dbReference type="SUPFAM" id="SSF51905">
    <property type="entry name" value="FAD/NAD(P)-binding domain"/>
    <property type="match status" value="1"/>
</dbReference>
<organism evidence="2 3">
    <name type="scientific">Methanoregula formicica (strain DSM 22288 / NBRC 105244 / SMSP)</name>
    <dbReference type="NCBI Taxonomy" id="593750"/>
    <lineage>
        <taxon>Archaea</taxon>
        <taxon>Methanobacteriati</taxon>
        <taxon>Methanobacteriota</taxon>
        <taxon>Stenosarchaea group</taxon>
        <taxon>Methanomicrobia</taxon>
        <taxon>Methanomicrobiales</taxon>
        <taxon>Methanoregulaceae</taxon>
        <taxon>Methanoregula</taxon>
    </lineage>
</organism>
<dbReference type="HOGENOM" id="CLU_051347_0_0_2"/>
<dbReference type="GeneID" id="14309909"/>
<dbReference type="AlphaFoldDB" id="L0HIA2"/>
<name>L0HIA2_METFS</name>
<dbReference type="OrthoDB" id="11867at2157"/>